<dbReference type="GeneID" id="43654742"/>
<keyword evidence="2" id="KW-0489">Methyltransferase</keyword>
<dbReference type="InterPro" id="IPR029063">
    <property type="entry name" value="SAM-dependent_MTases_sf"/>
</dbReference>
<gene>
    <name evidence="2" type="ORF">BDV27DRAFT_144753</name>
</gene>
<name>A0A5N7A7E5_9EURO</name>
<reference evidence="2 3" key="1">
    <citation type="submission" date="2019-04" db="EMBL/GenBank/DDBJ databases">
        <title>Friends and foes A comparative genomics studyof 23 Aspergillus species from section Flavi.</title>
        <authorList>
            <consortium name="DOE Joint Genome Institute"/>
            <person name="Kjaerbolling I."/>
            <person name="Vesth T."/>
            <person name="Frisvad J.C."/>
            <person name="Nybo J.L."/>
            <person name="Theobald S."/>
            <person name="Kildgaard S."/>
            <person name="Isbrandt T."/>
            <person name="Kuo A."/>
            <person name="Sato A."/>
            <person name="Lyhne E.K."/>
            <person name="Kogle M.E."/>
            <person name="Wiebenga A."/>
            <person name="Kun R.S."/>
            <person name="Lubbers R.J."/>
            <person name="Makela M.R."/>
            <person name="Barry K."/>
            <person name="Chovatia M."/>
            <person name="Clum A."/>
            <person name="Daum C."/>
            <person name="Haridas S."/>
            <person name="He G."/>
            <person name="LaButti K."/>
            <person name="Lipzen A."/>
            <person name="Mondo S."/>
            <person name="Riley R."/>
            <person name="Salamov A."/>
            <person name="Simmons B.A."/>
            <person name="Magnuson J.K."/>
            <person name="Henrissat B."/>
            <person name="Mortensen U.H."/>
            <person name="Larsen T.O."/>
            <person name="Devries R.P."/>
            <person name="Grigoriev I.V."/>
            <person name="Machida M."/>
            <person name="Baker S.E."/>
            <person name="Andersen M.R."/>
        </authorList>
    </citation>
    <scope>NUCLEOTIDE SEQUENCE [LARGE SCALE GENOMIC DNA]</scope>
    <source>
        <strain evidence="2 3">CBS 763.97</strain>
    </source>
</reference>
<feature type="domain" description="Methyltransferase type 12" evidence="1">
    <location>
        <begin position="52"/>
        <end position="149"/>
    </location>
</feature>
<dbReference type="Pfam" id="PF08242">
    <property type="entry name" value="Methyltransf_12"/>
    <property type="match status" value="1"/>
</dbReference>
<dbReference type="SUPFAM" id="SSF53335">
    <property type="entry name" value="S-adenosyl-L-methionine-dependent methyltransferases"/>
    <property type="match status" value="1"/>
</dbReference>
<keyword evidence="2" id="KW-0808">Transferase</keyword>
<dbReference type="RefSeq" id="XP_031928130.1">
    <property type="nucleotide sequence ID" value="XM_032070296.1"/>
</dbReference>
<dbReference type="GO" id="GO:0008168">
    <property type="term" value="F:methyltransferase activity"/>
    <property type="evidence" value="ECO:0007669"/>
    <property type="project" value="UniProtKB-KW"/>
</dbReference>
<accession>A0A5N7A7E5</accession>
<dbReference type="Proteomes" id="UP000326268">
    <property type="component" value="Unassembled WGS sequence"/>
</dbReference>
<protein>
    <submittedName>
        <fullName evidence="2">S-adenosyl-L-methionine-dependent methyltransferase</fullName>
    </submittedName>
</protein>
<dbReference type="CDD" id="cd02440">
    <property type="entry name" value="AdoMet_MTases"/>
    <property type="match status" value="1"/>
</dbReference>
<dbReference type="GO" id="GO:0032259">
    <property type="term" value="P:methylation"/>
    <property type="evidence" value="ECO:0007669"/>
    <property type="project" value="UniProtKB-KW"/>
</dbReference>
<dbReference type="Gene3D" id="3.40.50.150">
    <property type="entry name" value="Vaccinia Virus protein VP39"/>
    <property type="match status" value="1"/>
</dbReference>
<dbReference type="PANTHER" id="PTHR43591">
    <property type="entry name" value="METHYLTRANSFERASE"/>
    <property type="match status" value="1"/>
</dbReference>
<dbReference type="OrthoDB" id="417697at2759"/>
<evidence type="ECO:0000313" key="3">
    <source>
        <dbReference type="Proteomes" id="UP000326268"/>
    </source>
</evidence>
<dbReference type="EMBL" id="ML737638">
    <property type="protein sequence ID" value="KAE8365049.1"/>
    <property type="molecule type" value="Genomic_DNA"/>
</dbReference>
<evidence type="ECO:0000259" key="1">
    <source>
        <dbReference type="Pfam" id="PF08242"/>
    </source>
</evidence>
<dbReference type="AlphaFoldDB" id="A0A5N7A7E5"/>
<sequence length="287" mass="32317">MAHQELYLLNNRDHTESHRLDMQHGTLANFMGYELLHPSISIEMENGVNVADVGTGTGIWLIRLSKWMNSVPEAPPCHLHGFDISSDQFPAEQGNIDFTIHDVTQPFPNEHLGRYDIVHIRLFVLALREPDLLKALENVTGLLRPNGYLQWEDADFCYTAPNRPSVEITRAINLVSGYMVDSGLSLRMSDLLMREGRNLGLQGLRKYEYSTLATPEHYADIQLWCSQLLQAILPVTVLRSGQTGNQAEANAKASHMLREMEAAYSDGVVPELRMFAVIGRKWCGSNI</sequence>
<dbReference type="PANTHER" id="PTHR43591:SF50">
    <property type="entry name" value="METHYLTRANSFERASE DOMAIN-CONTAINING PROTEIN-RELATED"/>
    <property type="match status" value="1"/>
</dbReference>
<dbReference type="InterPro" id="IPR013217">
    <property type="entry name" value="Methyltransf_12"/>
</dbReference>
<organism evidence="2 3">
    <name type="scientific">Aspergillus caelatus</name>
    <dbReference type="NCBI Taxonomy" id="61420"/>
    <lineage>
        <taxon>Eukaryota</taxon>
        <taxon>Fungi</taxon>
        <taxon>Dikarya</taxon>
        <taxon>Ascomycota</taxon>
        <taxon>Pezizomycotina</taxon>
        <taxon>Eurotiomycetes</taxon>
        <taxon>Eurotiomycetidae</taxon>
        <taxon>Eurotiales</taxon>
        <taxon>Aspergillaceae</taxon>
        <taxon>Aspergillus</taxon>
        <taxon>Aspergillus subgen. Circumdati</taxon>
    </lineage>
</organism>
<keyword evidence="3" id="KW-1185">Reference proteome</keyword>
<evidence type="ECO:0000313" key="2">
    <source>
        <dbReference type="EMBL" id="KAE8365049.1"/>
    </source>
</evidence>
<proteinExistence type="predicted"/>